<sequence length="415" mass="47814">MYGGKKKRKAQKAAASSSEWEEFNPNLFQTKEQSENYEEKRMHNHRVAPGRLLTTDAYSHFENYGFLGPFIEQEWLKVISLNVPYYPKLVQYFYNNIVYERNANGSIHAFKSYVNGVAMRISKNVLAQVLQAPNEGKRINSYGAWNETHFTRAKQIQTVCGLDEEEDAQGRNRPSSNHLTVQARVLHHMLSYNILPKGGHRETVTYFDMELLTNLLLSEKVNLPYLIFNHMLTAAESSNRNLPYGMILTVLFEHFNVNLSEEVGLRISRQEFYTVSSLKKMGFELRNGEYVRVNNAHGGDDDDDDDDDDEGDEGARDEPMGEAQSSTPPITLQRVWERMDGMYEYMGQMSTQMTGMHDYMGQMTAQMSTMQVTVNEMRDEWRSFSGRYMHPTTSDHHHASTTNEENVDEREGGDE</sequence>
<evidence type="ECO:0000259" key="2">
    <source>
        <dbReference type="Pfam" id="PF20167"/>
    </source>
</evidence>
<proteinExistence type="predicted"/>
<dbReference type="Pfam" id="PF20167">
    <property type="entry name" value="Transposase_32"/>
    <property type="match status" value="1"/>
</dbReference>
<evidence type="ECO:0000256" key="1">
    <source>
        <dbReference type="SAM" id="MobiDB-lite"/>
    </source>
</evidence>
<protein>
    <recommendedName>
        <fullName evidence="2">Putative plant transposon protein domain-containing protein</fullName>
    </recommendedName>
</protein>
<evidence type="ECO:0000313" key="4">
    <source>
        <dbReference type="Proteomes" id="UP001497516"/>
    </source>
</evidence>
<feature type="compositionally biased region" description="Acidic residues" evidence="1">
    <location>
        <begin position="405"/>
        <end position="415"/>
    </location>
</feature>
<feature type="region of interest" description="Disordered" evidence="1">
    <location>
        <begin position="385"/>
        <end position="415"/>
    </location>
</feature>
<feature type="region of interest" description="Disordered" evidence="1">
    <location>
        <begin position="293"/>
        <end position="332"/>
    </location>
</feature>
<dbReference type="Proteomes" id="UP001497516">
    <property type="component" value="Chromosome 8"/>
</dbReference>
<organism evidence="3 4">
    <name type="scientific">Linum trigynum</name>
    <dbReference type="NCBI Taxonomy" id="586398"/>
    <lineage>
        <taxon>Eukaryota</taxon>
        <taxon>Viridiplantae</taxon>
        <taxon>Streptophyta</taxon>
        <taxon>Embryophyta</taxon>
        <taxon>Tracheophyta</taxon>
        <taxon>Spermatophyta</taxon>
        <taxon>Magnoliopsida</taxon>
        <taxon>eudicotyledons</taxon>
        <taxon>Gunneridae</taxon>
        <taxon>Pentapetalae</taxon>
        <taxon>rosids</taxon>
        <taxon>fabids</taxon>
        <taxon>Malpighiales</taxon>
        <taxon>Linaceae</taxon>
        <taxon>Linum</taxon>
    </lineage>
</organism>
<dbReference type="InterPro" id="IPR046796">
    <property type="entry name" value="Transposase_32_dom"/>
</dbReference>
<reference evidence="3 4" key="1">
    <citation type="submission" date="2024-04" db="EMBL/GenBank/DDBJ databases">
        <authorList>
            <person name="Fracassetti M."/>
        </authorList>
    </citation>
    <scope>NUCLEOTIDE SEQUENCE [LARGE SCALE GENOMIC DNA]</scope>
</reference>
<accession>A0AAV2G7Q3</accession>
<feature type="region of interest" description="Disordered" evidence="1">
    <location>
        <begin position="1"/>
        <end position="21"/>
    </location>
</feature>
<name>A0AAV2G7Q3_9ROSI</name>
<gene>
    <name evidence="3" type="ORF">LTRI10_LOCUS45556</name>
</gene>
<feature type="domain" description="Putative plant transposon protein" evidence="2">
    <location>
        <begin position="73"/>
        <end position="257"/>
    </location>
</feature>
<dbReference type="AlphaFoldDB" id="A0AAV2G7Q3"/>
<keyword evidence="4" id="KW-1185">Reference proteome</keyword>
<evidence type="ECO:0000313" key="3">
    <source>
        <dbReference type="EMBL" id="CAL1405788.1"/>
    </source>
</evidence>
<dbReference type="EMBL" id="OZ034821">
    <property type="protein sequence ID" value="CAL1405788.1"/>
    <property type="molecule type" value="Genomic_DNA"/>
</dbReference>
<feature type="compositionally biased region" description="Acidic residues" evidence="1">
    <location>
        <begin position="300"/>
        <end position="312"/>
    </location>
</feature>
<feature type="compositionally biased region" description="Basic residues" evidence="1">
    <location>
        <begin position="1"/>
        <end position="11"/>
    </location>
</feature>